<dbReference type="Gene3D" id="2.170.140.10">
    <property type="entry name" value="Chitin binding domain"/>
    <property type="match status" value="1"/>
</dbReference>
<sequence length="97" mass="10875">MKLQLALSALLVISCGLVQAYNGDGQPGCKTQAEIEISVFRNDWDPTSYWKCESLNKPASEMKCPSDTGFMDSLKNCVSWEEWEWEKPVAPLSEADQ</sequence>
<dbReference type="GO" id="GO:0008061">
    <property type="term" value="F:chitin binding"/>
    <property type="evidence" value="ECO:0007669"/>
    <property type="project" value="InterPro"/>
</dbReference>
<organism evidence="4">
    <name type="scientific">Drosophila rhopaloa</name>
    <name type="common">Fruit fly</name>
    <dbReference type="NCBI Taxonomy" id="1041015"/>
    <lineage>
        <taxon>Eukaryota</taxon>
        <taxon>Metazoa</taxon>
        <taxon>Ecdysozoa</taxon>
        <taxon>Arthropoda</taxon>
        <taxon>Hexapoda</taxon>
        <taxon>Insecta</taxon>
        <taxon>Pterygota</taxon>
        <taxon>Neoptera</taxon>
        <taxon>Endopterygota</taxon>
        <taxon>Diptera</taxon>
        <taxon>Brachycera</taxon>
        <taxon>Muscomorpha</taxon>
        <taxon>Ephydroidea</taxon>
        <taxon>Drosophilidae</taxon>
        <taxon>Drosophila</taxon>
        <taxon>Sophophora</taxon>
    </lineage>
</organism>
<dbReference type="Proteomes" id="UP001652680">
    <property type="component" value="Unassembled WGS sequence"/>
</dbReference>
<reference evidence="2" key="3">
    <citation type="submission" date="2025-05" db="UniProtKB">
        <authorList>
            <consortium name="EnsemblMetazoa"/>
        </authorList>
    </citation>
    <scope>IDENTIFICATION</scope>
</reference>
<dbReference type="PANTHER" id="PTHR20987">
    <property type="entry name" value="CHITIN-BINDING TYPE-2 DOMAIN-CONTAINING PROTEIN-RELATED"/>
    <property type="match status" value="1"/>
</dbReference>
<dbReference type="PANTHER" id="PTHR20987:SF0">
    <property type="entry name" value="CHITIN-BINDING TYPE-2 DOMAIN-CONTAINING PROTEIN-RELATED"/>
    <property type="match status" value="1"/>
</dbReference>
<reference evidence="3" key="1">
    <citation type="journal article" date="2021" name="Elife">
        <title>Highly contiguous assemblies of 101 drosophilid genomes.</title>
        <authorList>
            <person name="Kim B.Y."/>
            <person name="Wang J.R."/>
            <person name="Miller D.E."/>
            <person name="Barmina O."/>
            <person name="Delaney E."/>
            <person name="Thompson A."/>
            <person name="Comeault A.A."/>
            <person name="Peede D."/>
            <person name="D'Agostino E.R."/>
            <person name="Pelaez J."/>
            <person name="Aguilar J.M."/>
            <person name="Haji D."/>
            <person name="Matsunaga T."/>
            <person name="Armstrong E.E."/>
            <person name="Zych M."/>
            <person name="Ogawa Y."/>
            <person name="Stamenkovic-Radak M."/>
            <person name="Jelic M."/>
            <person name="Veselinovic M.S."/>
            <person name="Tanaskovic M."/>
            <person name="Eric P."/>
            <person name="Gao J.J."/>
            <person name="Katoh T.K."/>
            <person name="Toda M.J."/>
            <person name="Watabe H."/>
            <person name="Watada M."/>
            <person name="Davis J.S."/>
            <person name="Moyle L.C."/>
            <person name="Manoli G."/>
            <person name="Bertolini E."/>
            <person name="Kostal V."/>
            <person name="Hawley R.S."/>
            <person name="Takahashi A."/>
            <person name="Jones C.D."/>
            <person name="Price D.K."/>
            <person name="Whiteman N."/>
            <person name="Kopp A."/>
            <person name="Matute D.R."/>
            <person name="Petrov D.A."/>
        </authorList>
    </citation>
    <scope>NUCLEOTIDE SEQUENCE [LARGE SCALE GENOMIC DNA]</scope>
</reference>
<dbReference type="SUPFAM" id="SSF57625">
    <property type="entry name" value="Invertebrate chitin-binding proteins"/>
    <property type="match status" value="1"/>
</dbReference>
<dbReference type="InterPro" id="IPR036508">
    <property type="entry name" value="Chitin-bd_dom_sf"/>
</dbReference>
<dbReference type="EnsemblMetazoa" id="XM_017123497.2">
    <property type="protein sequence ID" value="XP_016978986.1"/>
    <property type="gene ID" value="LOC108044474"/>
</dbReference>
<feature type="chain" id="PRO_5027596295" evidence="1">
    <location>
        <begin position="21"/>
        <end position="97"/>
    </location>
</feature>
<feature type="signal peptide" evidence="1">
    <location>
        <begin position="1"/>
        <end position="20"/>
    </location>
</feature>
<dbReference type="GeneID" id="108044474"/>
<dbReference type="OrthoDB" id="7880675at2759"/>
<dbReference type="RefSeq" id="XP_016978986.1">
    <property type="nucleotide sequence ID" value="XM_017123497.1"/>
</dbReference>
<keyword evidence="1" id="KW-0732">Signal</keyword>
<dbReference type="PROSITE" id="PS51257">
    <property type="entry name" value="PROKAR_LIPOPROTEIN"/>
    <property type="match status" value="1"/>
</dbReference>
<protein>
    <submittedName>
        <fullName evidence="4">Uncharacterized protein LOC108044474</fullName>
    </submittedName>
</protein>
<dbReference type="AlphaFoldDB" id="A0A6P4F105"/>
<evidence type="ECO:0000313" key="4">
    <source>
        <dbReference type="RefSeq" id="XP_016978986.1"/>
    </source>
</evidence>
<evidence type="ECO:0000256" key="1">
    <source>
        <dbReference type="SAM" id="SignalP"/>
    </source>
</evidence>
<gene>
    <name evidence="4" type="primary">LOC108044474</name>
    <name evidence="2" type="synonym">108044474</name>
</gene>
<name>A0A6P4F105_DRORH</name>
<evidence type="ECO:0000313" key="2">
    <source>
        <dbReference type="EnsemblMetazoa" id="XP_016978986.1"/>
    </source>
</evidence>
<keyword evidence="3" id="KW-1185">Reference proteome</keyword>
<accession>A0A6P4F105</accession>
<dbReference type="OMA" id="DATSYWK"/>
<reference evidence="4" key="2">
    <citation type="submission" date="2025-04" db="UniProtKB">
        <authorList>
            <consortium name="RefSeq"/>
        </authorList>
    </citation>
    <scope>IDENTIFICATION</scope>
</reference>
<evidence type="ECO:0000313" key="3">
    <source>
        <dbReference type="Proteomes" id="UP001652680"/>
    </source>
</evidence>
<proteinExistence type="predicted"/>